<protein>
    <submittedName>
        <fullName evidence="4">Response regulator receiver domain</fullName>
    </submittedName>
    <submittedName>
        <fullName evidence="5">Two-component system, chemotaxis family, response regulator CheY</fullName>
    </submittedName>
</protein>
<comment type="caution">
    <text evidence="2">Lacks conserved residue(s) required for the propagation of feature annotation.</text>
</comment>
<dbReference type="OrthoDB" id="9800897at2"/>
<accession>A0A0T5Z3X6</accession>
<evidence type="ECO:0000313" key="7">
    <source>
        <dbReference type="Proteomes" id="UP000051634"/>
    </source>
</evidence>
<dbReference type="EMBL" id="LMXI01000518">
    <property type="protein sequence ID" value="KRT57596.1"/>
    <property type="molecule type" value="Genomic_DNA"/>
</dbReference>
<feature type="domain" description="Response regulatory" evidence="3">
    <location>
        <begin position="146"/>
        <end position="263"/>
    </location>
</feature>
<evidence type="ECO:0000256" key="1">
    <source>
        <dbReference type="ARBA" id="ARBA00022553"/>
    </source>
</evidence>
<dbReference type="PROSITE" id="PS50110">
    <property type="entry name" value="RESPONSE_REGULATORY"/>
    <property type="match status" value="2"/>
</dbReference>
<dbReference type="InterPro" id="IPR050595">
    <property type="entry name" value="Bact_response_regulator"/>
</dbReference>
<dbReference type="Proteomes" id="UP000051634">
    <property type="component" value="Unassembled WGS sequence"/>
</dbReference>
<feature type="modified residue" description="4-aspartylphosphate" evidence="2">
    <location>
        <position position="196"/>
    </location>
</feature>
<evidence type="ECO:0000313" key="6">
    <source>
        <dbReference type="Proteomes" id="UP000051276"/>
    </source>
</evidence>
<name>A0A0T5Z3X6_9GAMM</name>
<feature type="domain" description="Response regulatory" evidence="3">
    <location>
        <begin position="10"/>
        <end position="127"/>
    </location>
</feature>
<dbReference type="EMBL" id="LDXT01000086">
    <property type="protein sequence ID" value="KRT54930.1"/>
    <property type="molecule type" value="Genomic_DNA"/>
</dbReference>
<sequence>MNRIEMNELSVIVIEPSVTQSHIVERYLHNLGVRTIDMLKNGASALEEMRRTPPDLVISALYLSDMTGTDLVHSMRKESQLADIAFILISSETCFRYLDPIKQAGAVAIIPKPFSQDDLQIALQATLDFIDSPDITLENLEPESLQVLLVDDSDMARKHARRVLEAMGVEQIAEARDGEEGAYQVREHYFDLVITDYNMPRMDGQELAHFIRNSSDQPSLPVIMLTSESNEHRLAMAREAGVSAITGKPFEPNTLKRLLEEVLREA</sequence>
<keyword evidence="7" id="KW-1185">Reference proteome</keyword>
<dbReference type="RefSeq" id="WP_057955779.1">
    <property type="nucleotide sequence ID" value="NZ_KQ556892.1"/>
</dbReference>
<dbReference type="PANTHER" id="PTHR44591:SF3">
    <property type="entry name" value="RESPONSE REGULATORY DOMAIN-CONTAINING PROTEIN"/>
    <property type="match status" value="1"/>
</dbReference>
<evidence type="ECO:0000313" key="4">
    <source>
        <dbReference type="EMBL" id="KRT54930.1"/>
    </source>
</evidence>
<dbReference type="InterPro" id="IPR011006">
    <property type="entry name" value="CheY-like_superfamily"/>
</dbReference>
<organism evidence="5 6">
    <name type="scientific">endosymbiont of Ridgeia piscesae</name>
    <dbReference type="NCBI Taxonomy" id="54398"/>
    <lineage>
        <taxon>Bacteria</taxon>
        <taxon>Pseudomonadati</taxon>
        <taxon>Pseudomonadota</taxon>
        <taxon>Gammaproteobacteria</taxon>
        <taxon>sulfur-oxidizing symbionts</taxon>
    </lineage>
</organism>
<dbReference type="Pfam" id="PF00072">
    <property type="entry name" value="Response_reg"/>
    <property type="match status" value="2"/>
</dbReference>
<gene>
    <name evidence="4" type="ORF">Ga0074115_11153</name>
    <name evidence="5" type="ORF">Ga0076813_117616</name>
</gene>
<dbReference type="SMART" id="SM00448">
    <property type="entry name" value="REC"/>
    <property type="match status" value="2"/>
</dbReference>
<reference evidence="6 7" key="1">
    <citation type="submission" date="2015-11" db="EMBL/GenBank/DDBJ databases">
        <title>The genome of Candidatus Endoriftia persephone in Ridgeia piscesae and population structure of the North Eastern Pacific vestimentiferan symbionts.</title>
        <authorList>
            <person name="Perez M."/>
            <person name="Juniper K.S."/>
        </authorList>
    </citation>
    <scope>NUCLEOTIDE SEQUENCE [LARGE SCALE GENOMIC DNA]</scope>
    <source>
        <strain evidence="5">Ind10</strain>
        <strain evidence="4">Ind11</strain>
    </source>
</reference>
<dbReference type="PANTHER" id="PTHR44591">
    <property type="entry name" value="STRESS RESPONSE REGULATOR PROTEIN 1"/>
    <property type="match status" value="1"/>
</dbReference>
<comment type="caution">
    <text evidence="5">The sequence shown here is derived from an EMBL/GenBank/DDBJ whole genome shotgun (WGS) entry which is preliminary data.</text>
</comment>
<dbReference type="GO" id="GO:0000160">
    <property type="term" value="P:phosphorelay signal transduction system"/>
    <property type="evidence" value="ECO:0007669"/>
    <property type="project" value="InterPro"/>
</dbReference>
<dbReference type="AlphaFoldDB" id="A0A0T5Z3X6"/>
<dbReference type="STRING" id="54398.Ga0074115_11153"/>
<keyword evidence="1 2" id="KW-0597">Phosphoprotein</keyword>
<proteinExistence type="predicted"/>
<evidence type="ECO:0000259" key="3">
    <source>
        <dbReference type="PROSITE" id="PS50110"/>
    </source>
</evidence>
<evidence type="ECO:0000256" key="2">
    <source>
        <dbReference type="PROSITE-ProRule" id="PRU00169"/>
    </source>
</evidence>
<dbReference type="InterPro" id="IPR001789">
    <property type="entry name" value="Sig_transdc_resp-reg_receiver"/>
</dbReference>
<dbReference type="SUPFAM" id="SSF52172">
    <property type="entry name" value="CheY-like"/>
    <property type="match status" value="2"/>
</dbReference>
<dbReference type="Gene3D" id="3.40.50.2300">
    <property type="match status" value="2"/>
</dbReference>
<evidence type="ECO:0000313" key="5">
    <source>
        <dbReference type="EMBL" id="KRT57596.1"/>
    </source>
</evidence>
<dbReference type="Proteomes" id="UP000051276">
    <property type="component" value="Unassembled WGS sequence"/>
</dbReference>